<dbReference type="PANTHER" id="PTHR38100:SF1">
    <property type="entry name" value="HIGH FREQUENCY LYSOGENIZATION PROTEIN HFLD"/>
    <property type="match status" value="1"/>
</dbReference>
<dbReference type="Proteomes" id="UP000218327">
    <property type="component" value="Unassembled WGS sequence"/>
</dbReference>
<evidence type="ECO:0000256" key="4">
    <source>
        <dbReference type="HAMAP-Rule" id="MF_00695"/>
    </source>
</evidence>
<evidence type="ECO:0000313" key="5">
    <source>
        <dbReference type="EMBL" id="PCJ26090.1"/>
    </source>
</evidence>
<dbReference type="GO" id="GO:0005737">
    <property type="term" value="C:cytoplasm"/>
    <property type="evidence" value="ECO:0007669"/>
    <property type="project" value="UniProtKB-SubCell"/>
</dbReference>
<reference evidence="6" key="1">
    <citation type="submission" date="2017-08" db="EMBL/GenBank/DDBJ databases">
        <title>A dynamic microbial community with high functional redundancy inhabits the cold, oxic subseafloor aquifer.</title>
        <authorList>
            <person name="Tully B.J."/>
            <person name="Wheat C.G."/>
            <person name="Glazer B.T."/>
            <person name="Huber J.A."/>
        </authorList>
    </citation>
    <scope>NUCLEOTIDE SEQUENCE [LARGE SCALE GENOMIC DNA]</scope>
</reference>
<dbReference type="InterPro" id="IPR007451">
    <property type="entry name" value="HflD"/>
</dbReference>
<dbReference type="InterPro" id="IPR035932">
    <property type="entry name" value="HflD-like_sf"/>
</dbReference>
<gene>
    <name evidence="4" type="primary">hflD</name>
    <name evidence="5" type="ORF">COA96_06220</name>
</gene>
<dbReference type="HAMAP" id="MF_00695">
    <property type="entry name" value="HflD_protein"/>
    <property type="match status" value="1"/>
</dbReference>
<sequence>MNNSAVEFSRWEYQNIALATVAQCAVLVNKLAHHGQVPQRELIASINPVLVLNPGSCKDIYPNAGAINTGLRTLQEMLSTERFRENADLIRYTLGMLVLRNKLTSNYSMQERVREGLKTIMPLEHYSQESVVGEAQVEAQHNARIQQQLTIEQLAGLYQDTISRLPYRIQVQGKMEYLKNEFVSTRIRALLLSGIRSAVLWHQLGGRRWRLVFYRKHVKETAGNIRRKLITLV</sequence>
<dbReference type="NCBIfam" id="NF001246">
    <property type="entry name" value="PRK00218.1-2"/>
    <property type="match status" value="1"/>
</dbReference>
<dbReference type="GO" id="GO:0005886">
    <property type="term" value="C:plasma membrane"/>
    <property type="evidence" value="ECO:0007669"/>
    <property type="project" value="UniProtKB-SubCell"/>
</dbReference>
<organism evidence="5 6">
    <name type="scientific">SAR86 cluster bacterium</name>
    <dbReference type="NCBI Taxonomy" id="2030880"/>
    <lineage>
        <taxon>Bacteria</taxon>
        <taxon>Pseudomonadati</taxon>
        <taxon>Pseudomonadota</taxon>
        <taxon>Gammaproteobacteria</taxon>
        <taxon>SAR86 cluster</taxon>
    </lineage>
</organism>
<name>A0A2A5B404_9GAMM</name>
<comment type="similarity">
    <text evidence="4">Belongs to the HflD family.</text>
</comment>
<comment type="subcellular location">
    <subcellularLocation>
        <location evidence="4">Cytoplasm</location>
    </subcellularLocation>
    <subcellularLocation>
        <location evidence="4">Cell membrane</location>
        <topology evidence="4">Peripheral membrane protein</topology>
        <orientation evidence="4">Cytoplasmic side</orientation>
    </subcellularLocation>
</comment>
<dbReference type="Gene3D" id="1.10.3890.10">
    <property type="entry name" value="HflD-like"/>
    <property type="match status" value="1"/>
</dbReference>
<protein>
    <recommendedName>
        <fullName evidence="4">High frequency lysogenization protein HflD homolog</fullName>
    </recommendedName>
</protein>
<evidence type="ECO:0000256" key="2">
    <source>
        <dbReference type="ARBA" id="ARBA00022490"/>
    </source>
</evidence>
<evidence type="ECO:0000256" key="1">
    <source>
        <dbReference type="ARBA" id="ARBA00022475"/>
    </source>
</evidence>
<keyword evidence="2 4" id="KW-0963">Cytoplasm</keyword>
<keyword evidence="3 4" id="KW-0472">Membrane</keyword>
<keyword evidence="1 4" id="KW-1003">Cell membrane</keyword>
<dbReference type="Pfam" id="PF04356">
    <property type="entry name" value="DUF489"/>
    <property type="match status" value="1"/>
</dbReference>
<evidence type="ECO:0000313" key="6">
    <source>
        <dbReference type="Proteomes" id="UP000218327"/>
    </source>
</evidence>
<proteinExistence type="inferred from homology"/>
<comment type="caution">
    <text evidence="5">The sequence shown here is derived from an EMBL/GenBank/DDBJ whole genome shotgun (WGS) entry which is preliminary data.</text>
</comment>
<dbReference type="SUPFAM" id="SSF101322">
    <property type="entry name" value="YcfC-like"/>
    <property type="match status" value="1"/>
</dbReference>
<dbReference type="AlphaFoldDB" id="A0A2A5B404"/>
<accession>A0A2A5B404</accession>
<dbReference type="EMBL" id="NVVJ01000013">
    <property type="protein sequence ID" value="PCJ26090.1"/>
    <property type="molecule type" value="Genomic_DNA"/>
</dbReference>
<evidence type="ECO:0000256" key="3">
    <source>
        <dbReference type="ARBA" id="ARBA00023136"/>
    </source>
</evidence>
<dbReference type="PANTHER" id="PTHR38100">
    <property type="entry name" value="HIGH FREQUENCY LYSOGENIZATION PROTEIN HFLD"/>
    <property type="match status" value="1"/>
</dbReference>